<proteinExistence type="predicted"/>
<reference evidence="1 2" key="2">
    <citation type="journal article" date="2022" name="Mol. Ecol. Resour.">
        <title>The genomes of chicory, endive, great burdock and yacon provide insights into Asteraceae paleo-polyploidization history and plant inulin production.</title>
        <authorList>
            <person name="Fan W."/>
            <person name="Wang S."/>
            <person name="Wang H."/>
            <person name="Wang A."/>
            <person name="Jiang F."/>
            <person name="Liu H."/>
            <person name="Zhao H."/>
            <person name="Xu D."/>
            <person name="Zhang Y."/>
        </authorList>
    </citation>
    <scope>NUCLEOTIDE SEQUENCE [LARGE SCALE GENOMIC DNA]</scope>
    <source>
        <strain evidence="2">cv. Yunnan</strain>
        <tissue evidence="1">Leaves</tissue>
    </source>
</reference>
<reference evidence="2" key="1">
    <citation type="journal article" date="2022" name="Mol. Ecol. Resour.">
        <title>The genomes of chicory, endive, great burdock and yacon provide insights into Asteraceae palaeo-polyploidization history and plant inulin production.</title>
        <authorList>
            <person name="Fan W."/>
            <person name="Wang S."/>
            <person name="Wang H."/>
            <person name="Wang A."/>
            <person name="Jiang F."/>
            <person name="Liu H."/>
            <person name="Zhao H."/>
            <person name="Xu D."/>
            <person name="Zhang Y."/>
        </authorList>
    </citation>
    <scope>NUCLEOTIDE SEQUENCE [LARGE SCALE GENOMIC DNA]</scope>
    <source>
        <strain evidence="2">cv. Yunnan</strain>
    </source>
</reference>
<keyword evidence="2" id="KW-1185">Reference proteome</keyword>
<gene>
    <name evidence="1" type="ORF">L1987_28432</name>
</gene>
<sequence length="77" mass="8347">MNNKTIICMLFVLAFVISIGFAGRTPTCTSVVGVKNGDSCFGIAQAFQLSSGFFEYINPNLNCNKLFVGEWICVDGI</sequence>
<organism evidence="1 2">
    <name type="scientific">Smallanthus sonchifolius</name>
    <dbReference type="NCBI Taxonomy" id="185202"/>
    <lineage>
        <taxon>Eukaryota</taxon>
        <taxon>Viridiplantae</taxon>
        <taxon>Streptophyta</taxon>
        <taxon>Embryophyta</taxon>
        <taxon>Tracheophyta</taxon>
        <taxon>Spermatophyta</taxon>
        <taxon>Magnoliopsida</taxon>
        <taxon>eudicotyledons</taxon>
        <taxon>Gunneridae</taxon>
        <taxon>Pentapetalae</taxon>
        <taxon>asterids</taxon>
        <taxon>campanulids</taxon>
        <taxon>Asterales</taxon>
        <taxon>Asteraceae</taxon>
        <taxon>Asteroideae</taxon>
        <taxon>Heliantheae alliance</taxon>
        <taxon>Millerieae</taxon>
        <taxon>Smallanthus</taxon>
    </lineage>
</organism>
<accession>A0ACB9HXQ3</accession>
<dbReference type="EMBL" id="CM042027">
    <property type="protein sequence ID" value="KAI3800342.1"/>
    <property type="molecule type" value="Genomic_DNA"/>
</dbReference>
<name>A0ACB9HXQ3_9ASTR</name>
<protein>
    <submittedName>
        <fullName evidence="1">Uncharacterized protein</fullName>
    </submittedName>
</protein>
<dbReference type="Proteomes" id="UP001056120">
    <property type="component" value="Linkage Group LG10"/>
</dbReference>
<evidence type="ECO:0000313" key="1">
    <source>
        <dbReference type="EMBL" id="KAI3800342.1"/>
    </source>
</evidence>
<evidence type="ECO:0000313" key="2">
    <source>
        <dbReference type="Proteomes" id="UP001056120"/>
    </source>
</evidence>
<comment type="caution">
    <text evidence="1">The sequence shown here is derived from an EMBL/GenBank/DDBJ whole genome shotgun (WGS) entry which is preliminary data.</text>
</comment>